<dbReference type="InterPro" id="IPR011404">
    <property type="entry name" value="PPi-PFK"/>
</dbReference>
<evidence type="ECO:0000259" key="9">
    <source>
        <dbReference type="Pfam" id="PF00365"/>
    </source>
</evidence>
<dbReference type="EC" id="2.7.1.90" evidence="8"/>
<sequence>MKKHNLCYAQSGGVTAVINTSAAAVIAAAKTTPAVHRVYAAQNGILGVLNEELIETWHESGKSLRQLEQTPGGAFGSCRVKLPDPNDDLVPYARLMDVFAAHDIRYFLYNGGNDSADTAMKLSAAARTLNYPLVVVGVPKTIDNDLAATDTCPGFPSAAKYVAVSIAETMLDVASMSATSTKVFVLEVMGRHAGWLAAAAGMAVPVGGGALMILPPEVPWRRAHFVATLHRRVKKYGYAAVVVSEGLCDSKGNFLSADGTDQFAHHQLGGVAPIIADVAKHAGYKCHWGVADYMQRAARHIASAVDAKQAVAVGEVAVQLAVQGKNAYTPVIRRLSDSPYRWRVEATSLKKVANRERKLPTTYFNREQYCITAAGRRYLSPLIKGEAYPTYNATGLPEYAILKKQLAHKKLPPYSAN</sequence>
<evidence type="ECO:0000256" key="2">
    <source>
        <dbReference type="ARBA" id="ARBA00003138"/>
    </source>
</evidence>
<reference evidence="10" key="2">
    <citation type="journal article" date="2023" name="Microbiome">
        <title>Synthase-selected sorting approach identifies a beta-lactone synthase in a nudibranch symbiotic bacterium.</title>
        <authorList>
            <person name="Dzunkova M."/>
            <person name="La Clair J.J."/>
            <person name="Tyml T."/>
            <person name="Doud D."/>
            <person name="Schulz F."/>
            <person name="Piquer-Esteban S."/>
            <person name="Porcel Sanchis D."/>
            <person name="Osborn A."/>
            <person name="Robinson D."/>
            <person name="Louie K.B."/>
            <person name="Bowen B.P."/>
            <person name="Bowers R.M."/>
            <person name="Lee J."/>
            <person name="Arnau V."/>
            <person name="Diaz-Villanueva W."/>
            <person name="Stepanauskas R."/>
            <person name="Gosliner T."/>
            <person name="Date S.V."/>
            <person name="Northen T.R."/>
            <person name="Cheng J.F."/>
            <person name="Burkart M.D."/>
            <person name="Woyke T."/>
        </authorList>
    </citation>
    <scope>NUCLEOTIDE SEQUENCE</scope>
    <source>
        <strain evidence="10">Df01</strain>
    </source>
</reference>
<feature type="site" description="Important for catalytic activity and substrate specificity; stabilizes the transition state when the phosphoryl donor is PPi; prevents ATP from binding by mimicking the alpha-phosphate group of ATP" evidence="8">
    <location>
        <position position="114"/>
    </location>
</feature>
<keyword evidence="3 8" id="KW-0808">Transferase</keyword>
<feature type="binding site" evidence="8">
    <location>
        <position position="13"/>
    </location>
    <ligand>
        <name>diphosphate</name>
        <dbReference type="ChEBI" id="CHEBI:33019"/>
    </ligand>
</feature>
<comment type="function">
    <text evidence="2 8">Catalyzes the phosphorylation of D-fructose 6-phosphate, the first committing step of glycolysis. Uses inorganic phosphate (PPi) as phosphoryl donor instead of ATP like common ATP-dependent phosphofructokinases (ATP-PFKs), which renders the reaction reversible, and can thus function both in glycolysis and gluconeogenesis. Consistently, PPi-PFK can replace the enzymes of both the forward (ATP-PFK) and reverse (fructose-bisphosphatase (FBPase)) reactions.</text>
</comment>
<evidence type="ECO:0000313" key="11">
    <source>
        <dbReference type="Proteomes" id="UP001168167"/>
    </source>
</evidence>
<comment type="subunit">
    <text evidence="8">Homodimer.</text>
</comment>
<dbReference type="InterPro" id="IPR000023">
    <property type="entry name" value="Phosphofructokinase_dom"/>
</dbReference>
<feature type="binding site" evidence="8">
    <location>
        <begin position="189"/>
        <end position="191"/>
    </location>
    <ligand>
        <name>substrate</name>
    </ligand>
</feature>
<dbReference type="PANTHER" id="PTHR45770">
    <property type="entry name" value="ATP-DEPENDENT 6-PHOSPHOFRUCTOKINASE 1"/>
    <property type="match status" value="1"/>
</dbReference>
<reference evidence="10" key="1">
    <citation type="submission" date="2022-08" db="EMBL/GenBank/DDBJ databases">
        <authorList>
            <person name="Dzunkova M."/>
            <person name="La Clair J."/>
            <person name="Tyml T."/>
            <person name="Doud D."/>
            <person name="Schulz F."/>
            <person name="Piquer S."/>
            <person name="Porcel Sanchis D."/>
            <person name="Osborn A."/>
            <person name="Robinson D."/>
            <person name="Louie K.B."/>
            <person name="Bowen B.P."/>
            <person name="Bowers R."/>
            <person name="Lee J."/>
            <person name="Arnau Llombart V."/>
            <person name="Diaz Villanueva W."/>
            <person name="Gosliner T."/>
            <person name="Northen T."/>
            <person name="Cheng J.-F."/>
            <person name="Burkart M.D."/>
            <person name="Woyke T."/>
        </authorList>
    </citation>
    <scope>NUCLEOTIDE SEQUENCE</scope>
    <source>
        <strain evidence="10">Df01</strain>
    </source>
</reference>
<feature type="binding site" evidence="8">
    <location>
        <begin position="293"/>
        <end position="296"/>
    </location>
    <ligand>
        <name>substrate</name>
    </ligand>
</feature>
<protein>
    <recommendedName>
        <fullName evidence="8">Pyrophosphate--fructose 6-phosphate 1-phosphotransferase</fullName>
        <ecNumber evidence="8">2.7.1.90</ecNumber>
    </recommendedName>
    <alternativeName>
        <fullName evidence="8">6-phosphofructokinase, pyrophosphate dependent</fullName>
    </alternativeName>
    <alternativeName>
        <fullName evidence="8">PPi-dependent phosphofructokinase</fullName>
        <shortName evidence="8">PPi-PFK</shortName>
    </alternativeName>
    <alternativeName>
        <fullName evidence="8">Pyrophosphate-dependent 6-phosphofructose-1-kinase</fullName>
    </alternativeName>
</protein>
<feature type="domain" description="Phosphofructokinase" evidence="9">
    <location>
        <begin position="8"/>
        <end position="320"/>
    </location>
</feature>
<keyword evidence="8" id="KW-0963">Cytoplasm</keyword>
<dbReference type="SUPFAM" id="SSF53784">
    <property type="entry name" value="Phosphofructokinase"/>
    <property type="match status" value="1"/>
</dbReference>
<dbReference type="NCBIfam" id="NF010675">
    <property type="entry name" value="PRK14072.1"/>
    <property type="match status" value="1"/>
</dbReference>
<dbReference type="PRINTS" id="PR00476">
    <property type="entry name" value="PHFRCTKINASE"/>
</dbReference>
<comment type="activity regulation">
    <text evidence="8">Non-allosteric.</text>
</comment>
<evidence type="ECO:0000256" key="8">
    <source>
        <dbReference type="HAMAP-Rule" id="MF_01978"/>
    </source>
</evidence>
<keyword evidence="4 8" id="KW-0479">Metal-binding</keyword>
<dbReference type="HAMAP" id="MF_01978">
    <property type="entry name" value="Phosphofructokinase_II_B2"/>
    <property type="match status" value="1"/>
</dbReference>
<evidence type="ECO:0000256" key="7">
    <source>
        <dbReference type="ARBA" id="ARBA00048072"/>
    </source>
</evidence>
<evidence type="ECO:0000256" key="5">
    <source>
        <dbReference type="ARBA" id="ARBA00022777"/>
    </source>
</evidence>
<feature type="binding site" evidence="8">
    <location>
        <position position="245"/>
    </location>
    <ligand>
        <name>substrate</name>
    </ligand>
</feature>
<evidence type="ECO:0000256" key="3">
    <source>
        <dbReference type="ARBA" id="ARBA00022679"/>
    </source>
</evidence>
<evidence type="ECO:0000256" key="1">
    <source>
        <dbReference type="ARBA" id="ARBA00001946"/>
    </source>
</evidence>
<accession>A0ABT7QN75</accession>
<dbReference type="EMBL" id="JANQAO010000003">
    <property type="protein sequence ID" value="MDM5148096.1"/>
    <property type="molecule type" value="Genomic_DNA"/>
</dbReference>
<dbReference type="InterPro" id="IPR050929">
    <property type="entry name" value="PFKA"/>
</dbReference>
<dbReference type="InterPro" id="IPR035966">
    <property type="entry name" value="PKF_sf"/>
</dbReference>
<feature type="binding site" evidence="8">
    <location>
        <begin position="141"/>
        <end position="143"/>
    </location>
    <ligand>
        <name>substrate</name>
    </ligand>
</feature>
<evidence type="ECO:0000313" key="10">
    <source>
        <dbReference type="EMBL" id="MDM5148096.1"/>
    </source>
</evidence>
<proteinExistence type="inferred from homology"/>
<dbReference type="Gene3D" id="3.40.50.460">
    <property type="entry name" value="Phosphofructokinase domain"/>
    <property type="match status" value="1"/>
</dbReference>
<dbReference type="Proteomes" id="UP001168167">
    <property type="component" value="Unassembled WGS sequence"/>
</dbReference>
<comment type="subcellular location">
    <subcellularLocation>
        <location evidence="8">Cytoplasm</location>
    </subcellularLocation>
</comment>
<dbReference type="PIRSF" id="PIRSF036483">
    <property type="entry name" value="PFK_XF0274"/>
    <property type="match status" value="1"/>
</dbReference>
<comment type="pathway">
    <text evidence="8">Carbohydrate degradation; glycolysis; D-glyceraldehyde 3-phosphate and glycerone phosphate from D-glucose: step 3/4.</text>
</comment>
<feature type="site" description="Important for catalytic activity; stabilizes the transition state when the phosphoryl donor is PPi" evidence="8">
    <location>
        <position position="140"/>
    </location>
</feature>
<dbReference type="Gene3D" id="3.40.50.450">
    <property type="match status" value="1"/>
</dbReference>
<keyword evidence="8" id="KW-0324">Glycolysis</keyword>
<evidence type="ECO:0000256" key="6">
    <source>
        <dbReference type="ARBA" id="ARBA00022842"/>
    </source>
</evidence>
<keyword evidence="5 8" id="KW-0418">Kinase</keyword>
<evidence type="ECO:0000256" key="4">
    <source>
        <dbReference type="ARBA" id="ARBA00022723"/>
    </source>
</evidence>
<comment type="caution">
    <text evidence="10">The sequence shown here is derived from an EMBL/GenBank/DDBJ whole genome shotgun (WGS) entry which is preliminary data.</text>
</comment>
<comment type="cofactor">
    <cofactor evidence="1 8">
        <name>Mg(2+)</name>
        <dbReference type="ChEBI" id="CHEBI:18420"/>
    </cofactor>
</comment>
<name>A0ABT7QN75_9GAMM</name>
<keyword evidence="11" id="KW-1185">Reference proteome</keyword>
<comment type="catalytic activity">
    <reaction evidence="7 8">
        <text>beta-D-fructose 6-phosphate + diphosphate = beta-D-fructose 1,6-bisphosphate + phosphate + H(+)</text>
        <dbReference type="Rhea" id="RHEA:13613"/>
        <dbReference type="ChEBI" id="CHEBI:15378"/>
        <dbReference type="ChEBI" id="CHEBI:32966"/>
        <dbReference type="ChEBI" id="CHEBI:33019"/>
        <dbReference type="ChEBI" id="CHEBI:43474"/>
        <dbReference type="ChEBI" id="CHEBI:57634"/>
        <dbReference type="EC" id="2.7.1.90"/>
    </reaction>
</comment>
<dbReference type="InterPro" id="IPR022953">
    <property type="entry name" value="ATP_PFK"/>
</dbReference>
<organism evidence="10 11">
    <name type="scientific">Candidatus Doriopsillibacter californiensis</name>
    <dbReference type="NCBI Taxonomy" id="2970740"/>
    <lineage>
        <taxon>Bacteria</taxon>
        <taxon>Pseudomonadati</taxon>
        <taxon>Pseudomonadota</taxon>
        <taxon>Gammaproteobacteria</taxon>
        <taxon>Candidatus Tethybacterales</taxon>
        <taxon>Candidatus Persebacteraceae</taxon>
        <taxon>Candidatus Doriopsillibacter</taxon>
    </lineage>
</organism>
<keyword evidence="6 8" id="KW-0460">Magnesium</keyword>
<feature type="active site" description="Proton acceptor" evidence="8">
    <location>
        <position position="143"/>
    </location>
</feature>
<dbReference type="Pfam" id="PF00365">
    <property type="entry name" value="PFK"/>
    <property type="match status" value="1"/>
</dbReference>
<gene>
    <name evidence="8" type="primary">pfp</name>
    <name evidence="10" type="ORF">NQX30_06935</name>
</gene>
<comment type="similarity">
    <text evidence="8">Belongs to the phosphofructokinase type A (PFKA) family. PPi-dependent PFK group II subfamily. Clade 'B2' sub-subfamily.</text>
</comment>
<feature type="binding site" evidence="8">
    <location>
        <position position="113"/>
    </location>
    <ligand>
        <name>Mg(2+)</name>
        <dbReference type="ChEBI" id="CHEBI:18420"/>
        <note>catalytic</note>
    </ligand>
</feature>